<feature type="compositionally biased region" description="Polar residues" evidence="1">
    <location>
        <begin position="28"/>
        <end position="41"/>
    </location>
</feature>
<protein>
    <submittedName>
        <fullName evidence="2">Uncharacterized protein</fullName>
    </submittedName>
</protein>
<dbReference type="AlphaFoldDB" id="A0AAW2Q225"/>
<gene>
    <name evidence="2" type="ORF">Sradi_3860600</name>
</gene>
<accession>A0AAW2Q225</accession>
<dbReference type="EMBL" id="JACGWJ010000016">
    <property type="protein sequence ID" value="KAL0361761.1"/>
    <property type="molecule type" value="Genomic_DNA"/>
</dbReference>
<evidence type="ECO:0000313" key="2">
    <source>
        <dbReference type="EMBL" id="KAL0361761.1"/>
    </source>
</evidence>
<feature type="region of interest" description="Disordered" evidence="1">
    <location>
        <begin position="1"/>
        <end position="54"/>
    </location>
</feature>
<proteinExistence type="predicted"/>
<organism evidence="2">
    <name type="scientific">Sesamum radiatum</name>
    <name type="common">Black benniseed</name>
    <dbReference type="NCBI Taxonomy" id="300843"/>
    <lineage>
        <taxon>Eukaryota</taxon>
        <taxon>Viridiplantae</taxon>
        <taxon>Streptophyta</taxon>
        <taxon>Embryophyta</taxon>
        <taxon>Tracheophyta</taxon>
        <taxon>Spermatophyta</taxon>
        <taxon>Magnoliopsida</taxon>
        <taxon>eudicotyledons</taxon>
        <taxon>Gunneridae</taxon>
        <taxon>Pentapetalae</taxon>
        <taxon>asterids</taxon>
        <taxon>lamiids</taxon>
        <taxon>Lamiales</taxon>
        <taxon>Pedaliaceae</taxon>
        <taxon>Sesamum</taxon>
    </lineage>
</organism>
<reference evidence="2" key="1">
    <citation type="submission" date="2020-06" db="EMBL/GenBank/DDBJ databases">
        <authorList>
            <person name="Li T."/>
            <person name="Hu X."/>
            <person name="Zhang T."/>
            <person name="Song X."/>
            <person name="Zhang H."/>
            <person name="Dai N."/>
            <person name="Sheng W."/>
            <person name="Hou X."/>
            <person name="Wei L."/>
        </authorList>
    </citation>
    <scope>NUCLEOTIDE SEQUENCE</scope>
    <source>
        <strain evidence="2">G02</strain>
        <tissue evidence="2">Leaf</tissue>
    </source>
</reference>
<feature type="compositionally biased region" description="Basic and acidic residues" evidence="1">
    <location>
        <begin position="1"/>
        <end position="18"/>
    </location>
</feature>
<reference evidence="2" key="2">
    <citation type="journal article" date="2024" name="Plant">
        <title>Genomic evolution and insights into agronomic trait innovations of Sesamum species.</title>
        <authorList>
            <person name="Miao H."/>
            <person name="Wang L."/>
            <person name="Qu L."/>
            <person name="Liu H."/>
            <person name="Sun Y."/>
            <person name="Le M."/>
            <person name="Wang Q."/>
            <person name="Wei S."/>
            <person name="Zheng Y."/>
            <person name="Lin W."/>
            <person name="Duan Y."/>
            <person name="Cao H."/>
            <person name="Xiong S."/>
            <person name="Wang X."/>
            <person name="Wei L."/>
            <person name="Li C."/>
            <person name="Ma Q."/>
            <person name="Ju M."/>
            <person name="Zhao R."/>
            <person name="Li G."/>
            <person name="Mu C."/>
            <person name="Tian Q."/>
            <person name="Mei H."/>
            <person name="Zhang T."/>
            <person name="Gao T."/>
            <person name="Zhang H."/>
        </authorList>
    </citation>
    <scope>NUCLEOTIDE SEQUENCE</scope>
    <source>
        <strain evidence="2">G02</strain>
    </source>
</reference>
<evidence type="ECO:0000256" key="1">
    <source>
        <dbReference type="SAM" id="MobiDB-lite"/>
    </source>
</evidence>
<sequence length="90" mass="9686">MEAEVFHEVGSHPEEMVDRFSGPLGFNRGSTERSTFSTPSIGSSRGTGQSGGRGSTFVQNCFTCGRRHSGSCRRLDDIAKTCYNCGEGDT</sequence>
<comment type="caution">
    <text evidence="2">The sequence shown here is derived from an EMBL/GenBank/DDBJ whole genome shotgun (WGS) entry which is preliminary data.</text>
</comment>
<name>A0AAW2Q225_SESRA</name>